<protein>
    <submittedName>
        <fullName evidence="2">Uncharacterized protein</fullName>
    </submittedName>
</protein>
<gene>
    <name evidence="2" type="ORF">HMPREF9695_04416</name>
</gene>
<comment type="caution">
    <text evidence="2">The sequence shown here is derived from an EMBL/GenBank/DDBJ whole genome shotgun (WGS) entry which is preliminary data.</text>
</comment>
<feature type="compositionally biased region" description="Polar residues" evidence="1">
    <location>
        <begin position="175"/>
        <end position="189"/>
    </location>
</feature>
<reference evidence="2 3" key="1">
    <citation type="submission" date="2012-04" db="EMBL/GenBank/DDBJ databases">
        <title>The Genome Sequence of Afipia broomeae ATCC 49717.</title>
        <authorList>
            <consortium name="The Broad Institute Genome Sequencing Platform"/>
            <person name="Earl A."/>
            <person name="Ward D."/>
            <person name="Feldgarden M."/>
            <person name="Gevers D."/>
            <person name="Huys G."/>
            <person name="Walker B."/>
            <person name="Young S.K."/>
            <person name="Zeng Q."/>
            <person name="Gargeya S."/>
            <person name="Fitzgerald M."/>
            <person name="Haas B."/>
            <person name="Abouelleil A."/>
            <person name="Alvarado L."/>
            <person name="Arachchi H.M."/>
            <person name="Berlin A."/>
            <person name="Chapman S.B."/>
            <person name="Goldberg J."/>
            <person name="Griggs A."/>
            <person name="Gujja S."/>
            <person name="Hansen M."/>
            <person name="Howarth C."/>
            <person name="Imamovic A."/>
            <person name="Larimer J."/>
            <person name="McCowen C."/>
            <person name="Montmayeur A."/>
            <person name="Murphy C."/>
            <person name="Neiman D."/>
            <person name="Pearson M."/>
            <person name="Priest M."/>
            <person name="Roberts A."/>
            <person name="Saif S."/>
            <person name="Shea T."/>
            <person name="Sisk P."/>
            <person name="Sykes S."/>
            <person name="Wortman J."/>
            <person name="Nusbaum C."/>
            <person name="Birren B."/>
        </authorList>
    </citation>
    <scope>NUCLEOTIDE SEQUENCE [LARGE SCALE GENOMIC DNA]</scope>
    <source>
        <strain evidence="2 3">ATCC 49717</strain>
    </source>
</reference>
<evidence type="ECO:0000313" key="2">
    <source>
        <dbReference type="EMBL" id="EKS34506.1"/>
    </source>
</evidence>
<keyword evidence="3" id="KW-1185">Reference proteome</keyword>
<dbReference type="AlphaFoldDB" id="K8NZ69"/>
<proteinExistence type="predicted"/>
<accession>K8NZ69</accession>
<dbReference type="HOGENOM" id="CLU_1335193_0_0_5"/>
<evidence type="ECO:0000313" key="3">
    <source>
        <dbReference type="Proteomes" id="UP000001096"/>
    </source>
</evidence>
<dbReference type="Proteomes" id="UP000001096">
    <property type="component" value="Unassembled WGS sequence"/>
</dbReference>
<name>K8NZ69_9BRAD</name>
<dbReference type="EMBL" id="AGWX01000005">
    <property type="protein sequence ID" value="EKS34506.1"/>
    <property type="molecule type" value="Genomic_DNA"/>
</dbReference>
<organism evidence="2 3">
    <name type="scientific">Afipia broomeae ATCC 49717</name>
    <dbReference type="NCBI Taxonomy" id="883078"/>
    <lineage>
        <taxon>Bacteria</taxon>
        <taxon>Pseudomonadati</taxon>
        <taxon>Pseudomonadota</taxon>
        <taxon>Alphaproteobacteria</taxon>
        <taxon>Hyphomicrobiales</taxon>
        <taxon>Nitrobacteraceae</taxon>
        <taxon>Afipia</taxon>
    </lineage>
</organism>
<feature type="region of interest" description="Disordered" evidence="1">
    <location>
        <begin position="168"/>
        <end position="205"/>
    </location>
</feature>
<evidence type="ECO:0000256" key="1">
    <source>
        <dbReference type="SAM" id="MobiDB-lite"/>
    </source>
</evidence>
<feature type="compositionally biased region" description="Basic and acidic residues" evidence="1">
    <location>
        <begin position="194"/>
        <end position="205"/>
    </location>
</feature>
<sequence length="205" mass="22144">MVRWEVCFAAKRADSAPSLVRIERCDGVGAARPGPPAPRSESAGFEGLRAERASLDKADDLASLILFYDTGDLSLLAEVVADGYVAAAPSYAAAVAVGRQPRSAELGERQGIERATRSLLRQRSNGSNSVDEEVSRRFPHVSAEDKASLAESIDGALKALNEVTPPLGRWRRRSLQSTPKSGPLRSNRTPDLVAEPHHEFERGRS</sequence>